<name>A0A0D0D2Z2_9AGAM</name>
<gene>
    <name evidence="1" type="ORF">PAXRUDRAFT_832231</name>
</gene>
<accession>A0A0D0D2Z2</accession>
<evidence type="ECO:0008006" key="3">
    <source>
        <dbReference type="Google" id="ProtNLM"/>
    </source>
</evidence>
<evidence type="ECO:0000313" key="2">
    <source>
        <dbReference type="Proteomes" id="UP000054538"/>
    </source>
</evidence>
<dbReference type="EMBL" id="KN825631">
    <property type="protein sequence ID" value="KIK82393.1"/>
    <property type="molecule type" value="Genomic_DNA"/>
</dbReference>
<dbReference type="InterPro" id="IPR009003">
    <property type="entry name" value="Peptidase_S1_PA"/>
</dbReference>
<reference evidence="2" key="2">
    <citation type="submission" date="2015-01" db="EMBL/GenBank/DDBJ databases">
        <title>Evolutionary Origins and Diversification of the Mycorrhizal Mutualists.</title>
        <authorList>
            <consortium name="DOE Joint Genome Institute"/>
            <consortium name="Mycorrhizal Genomics Consortium"/>
            <person name="Kohler A."/>
            <person name="Kuo A."/>
            <person name="Nagy L.G."/>
            <person name="Floudas D."/>
            <person name="Copeland A."/>
            <person name="Barry K.W."/>
            <person name="Cichocki N."/>
            <person name="Veneault-Fourrey C."/>
            <person name="LaButti K."/>
            <person name="Lindquist E.A."/>
            <person name="Lipzen A."/>
            <person name="Lundell T."/>
            <person name="Morin E."/>
            <person name="Murat C."/>
            <person name="Riley R."/>
            <person name="Ohm R."/>
            <person name="Sun H."/>
            <person name="Tunlid A."/>
            <person name="Henrissat B."/>
            <person name="Grigoriev I.V."/>
            <person name="Hibbett D.S."/>
            <person name="Martin F."/>
        </authorList>
    </citation>
    <scope>NUCLEOTIDE SEQUENCE [LARGE SCALE GENOMIC DNA]</scope>
    <source>
        <strain evidence="2">Ve08.2h10</strain>
    </source>
</reference>
<protein>
    <recommendedName>
        <fullName evidence="3">Serine protease</fullName>
    </recommendedName>
</protein>
<dbReference type="HOGENOM" id="CLU_024804_0_0_1"/>
<sequence length="570" mass="62971">MISANFLTMCTILASTGDPISTLVFDLDFTNLKGVADDTLRPSSLDSDSHFETQSDYYGLPSKPVSVYHTGASWKRPTGPEAQRVPKEARPICKHLIADVWDELGPQIPKYLDSVKVKWSTIDVTRFAEVEKDAGPVFLWVGVKPGSLSRENAKVAAVGCKELLEEFQIADVEVAFRESLFARSVGPQLSNYVSSVHATADVRSPLTPALGLHIASRATPHFEGIGGIYICEGGESKRVFVLTARHVVFPPNVGHNEPYARKKASQPRHDVLLLGSKAFQDVLKSIMVRIGRQAILVDHYKDELEGLGEAGEAHVDDAQDKERKKFKHLLQQAEEAINVLDEFHGEVTKNWSAESQRVLGHVAHSPPISVGTGPKRFTEDWALIELHREKIDWEAFKGNVIDLGTEISVDNFMSKMYPHPTARTSFKYPRGRLLQLQDFLNEDELRHPKMLDMNGEACLLVIKNGNSTGVTIGRATGIMSFVREYFEDGTHETSMELAIYPYSNKGGAFSAPGDSGSIIADGKGRIVGLLTGGAGQIDSTDVTYATPFYWLFDERIKAHFPNAYLYPVTA</sequence>
<reference evidence="1 2" key="1">
    <citation type="submission" date="2014-04" db="EMBL/GenBank/DDBJ databases">
        <authorList>
            <consortium name="DOE Joint Genome Institute"/>
            <person name="Kuo A."/>
            <person name="Kohler A."/>
            <person name="Jargeat P."/>
            <person name="Nagy L.G."/>
            <person name="Floudas D."/>
            <person name="Copeland A."/>
            <person name="Barry K.W."/>
            <person name="Cichocki N."/>
            <person name="Veneault-Fourrey C."/>
            <person name="LaButti K."/>
            <person name="Lindquist E.A."/>
            <person name="Lipzen A."/>
            <person name="Lundell T."/>
            <person name="Morin E."/>
            <person name="Murat C."/>
            <person name="Sun H."/>
            <person name="Tunlid A."/>
            <person name="Henrissat B."/>
            <person name="Grigoriev I.V."/>
            <person name="Hibbett D.S."/>
            <person name="Martin F."/>
            <person name="Nordberg H.P."/>
            <person name="Cantor M.N."/>
            <person name="Hua S.X."/>
        </authorList>
    </citation>
    <scope>NUCLEOTIDE SEQUENCE [LARGE SCALE GENOMIC DNA]</scope>
    <source>
        <strain evidence="1 2">Ve08.2h10</strain>
    </source>
</reference>
<dbReference type="InParanoid" id="A0A0D0D2Z2"/>
<dbReference type="AlphaFoldDB" id="A0A0D0D2Z2"/>
<proteinExistence type="predicted"/>
<organism evidence="1 2">
    <name type="scientific">Paxillus rubicundulus Ve08.2h10</name>
    <dbReference type="NCBI Taxonomy" id="930991"/>
    <lineage>
        <taxon>Eukaryota</taxon>
        <taxon>Fungi</taxon>
        <taxon>Dikarya</taxon>
        <taxon>Basidiomycota</taxon>
        <taxon>Agaricomycotina</taxon>
        <taxon>Agaricomycetes</taxon>
        <taxon>Agaricomycetidae</taxon>
        <taxon>Boletales</taxon>
        <taxon>Paxilineae</taxon>
        <taxon>Paxillaceae</taxon>
        <taxon>Paxillus</taxon>
    </lineage>
</organism>
<evidence type="ECO:0000313" key="1">
    <source>
        <dbReference type="EMBL" id="KIK82393.1"/>
    </source>
</evidence>
<dbReference type="OrthoDB" id="5424209at2759"/>
<keyword evidence="2" id="KW-1185">Reference proteome</keyword>
<dbReference type="Proteomes" id="UP000054538">
    <property type="component" value="Unassembled WGS sequence"/>
</dbReference>
<dbReference type="SUPFAM" id="SSF50494">
    <property type="entry name" value="Trypsin-like serine proteases"/>
    <property type="match status" value="1"/>
</dbReference>